<name>A0A6P1BQX7_9BRAD</name>
<reference evidence="2 3" key="1">
    <citation type="journal article" date="2020" name="Arch. Microbiol.">
        <title>Bradyrhizobium uaiense sp. nov., a new highly efficient cowpea symbiont.</title>
        <authorList>
            <person name="Cabral Michel D."/>
            <person name="Azarias Guimaraes A."/>
            <person name="Martins da Costa E."/>
            <person name="Soares de Carvalho T."/>
            <person name="Balsanelli E."/>
            <person name="Willems A."/>
            <person name="Maltempi de Souza E."/>
            <person name="de Souza Moreira F.M."/>
        </authorList>
    </citation>
    <scope>NUCLEOTIDE SEQUENCE [LARGE SCALE GENOMIC DNA]</scope>
    <source>
        <strain evidence="2 3">UFLA 03-164</strain>
    </source>
</reference>
<keyword evidence="3" id="KW-1185">Reference proteome</keyword>
<evidence type="ECO:0000313" key="3">
    <source>
        <dbReference type="Proteomes" id="UP000468531"/>
    </source>
</evidence>
<feature type="domain" description="Multi-ubiquitin" evidence="1">
    <location>
        <begin position="14"/>
        <end position="75"/>
    </location>
</feature>
<evidence type="ECO:0000313" key="2">
    <source>
        <dbReference type="EMBL" id="NEV00091.1"/>
    </source>
</evidence>
<accession>A0A6P1BQX7</accession>
<gene>
    <name evidence="2" type="ORF">FNJ47_30815</name>
</gene>
<evidence type="ECO:0000259" key="1">
    <source>
        <dbReference type="Pfam" id="PF14452"/>
    </source>
</evidence>
<dbReference type="EMBL" id="VKHP01000160">
    <property type="protein sequence ID" value="NEV00091.1"/>
    <property type="molecule type" value="Genomic_DNA"/>
</dbReference>
<dbReference type="Proteomes" id="UP000468531">
    <property type="component" value="Unassembled WGS sequence"/>
</dbReference>
<dbReference type="AlphaFoldDB" id="A0A6P1BQX7"/>
<dbReference type="RefSeq" id="WP_163159667.1">
    <property type="nucleotide sequence ID" value="NZ_VKHP01000160.1"/>
</dbReference>
<comment type="caution">
    <text evidence="2">The sequence shown here is derived from an EMBL/GenBank/DDBJ whole genome shotgun (WGS) entry which is preliminary data.</text>
</comment>
<sequence length="84" mass="9144">MSEAEKSEQKLHVFYVDAIRHENAKTALTGAEIKAIANIAPNYQLFLEEEGDKPDKGVGDGEAVGITERVKHFFAVPPATFGLS</sequence>
<dbReference type="InterPro" id="IPR027802">
    <property type="entry name" value="Multi-ubiquitin_dom"/>
</dbReference>
<proteinExistence type="predicted"/>
<dbReference type="Pfam" id="PF14452">
    <property type="entry name" value="Multi_ubiq"/>
    <property type="match status" value="1"/>
</dbReference>
<organism evidence="2 3">
    <name type="scientific">Bradyrhizobium uaiense</name>
    <dbReference type="NCBI Taxonomy" id="2594946"/>
    <lineage>
        <taxon>Bacteria</taxon>
        <taxon>Pseudomonadati</taxon>
        <taxon>Pseudomonadota</taxon>
        <taxon>Alphaproteobacteria</taxon>
        <taxon>Hyphomicrobiales</taxon>
        <taxon>Nitrobacteraceae</taxon>
        <taxon>Bradyrhizobium</taxon>
    </lineage>
</organism>
<protein>
    <recommendedName>
        <fullName evidence="1">Multi-ubiquitin domain-containing protein</fullName>
    </recommendedName>
</protein>